<dbReference type="InterPro" id="IPR014284">
    <property type="entry name" value="RNA_pol_sigma-70_dom"/>
</dbReference>
<dbReference type="InterPro" id="IPR050239">
    <property type="entry name" value="Sigma-70_RNA_pol_init_factors"/>
</dbReference>
<evidence type="ECO:0000313" key="5">
    <source>
        <dbReference type="Proteomes" id="UP000734854"/>
    </source>
</evidence>
<protein>
    <submittedName>
        <fullName evidence="4">Uncharacterized protein</fullName>
    </submittedName>
</protein>
<dbReference type="InterPro" id="IPR013324">
    <property type="entry name" value="RNA_pol_sigma_r3/r4-like"/>
</dbReference>
<feature type="domain" description="RNA polymerase sigma-70 region 3" evidence="2">
    <location>
        <begin position="320"/>
        <end position="379"/>
    </location>
</feature>
<dbReference type="InterPro" id="IPR013325">
    <property type="entry name" value="RNA_pol_sigma_r2"/>
</dbReference>
<dbReference type="InterPro" id="IPR007627">
    <property type="entry name" value="RNA_pol_sigma70_r2"/>
</dbReference>
<dbReference type="NCBIfam" id="TIGR02937">
    <property type="entry name" value="sigma70-ECF"/>
    <property type="match status" value="1"/>
</dbReference>
<reference evidence="4 5" key="1">
    <citation type="submission" date="2020-08" db="EMBL/GenBank/DDBJ databases">
        <title>Plant Genome Project.</title>
        <authorList>
            <person name="Zhang R.-G."/>
        </authorList>
    </citation>
    <scope>NUCLEOTIDE SEQUENCE [LARGE SCALE GENOMIC DNA]</scope>
    <source>
        <tissue evidence="4">Rhizome</tissue>
    </source>
</reference>
<dbReference type="Pfam" id="PF04539">
    <property type="entry name" value="Sigma70_r3"/>
    <property type="match status" value="1"/>
</dbReference>
<dbReference type="PANTHER" id="PTHR30603:SF45">
    <property type="entry name" value="RNA POLYMERASE SIGMA FACTOR SIGF, CHLOROPLASTIC"/>
    <property type="match status" value="1"/>
</dbReference>
<accession>A0A8J5KW67</accession>
<keyword evidence="5" id="KW-1185">Reference proteome</keyword>
<dbReference type="GO" id="GO:0006352">
    <property type="term" value="P:DNA-templated transcription initiation"/>
    <property type="evidence" value="ECO:0007669"/>
    <property type="project" value="InterPro"/>
</dbReference>
<dbReference type="SUPFAM" id="SSF88659">
    <property type="entry name" value="Sigma3 and sigma4 domains of RNA polymerase sigma factors"/>
    <property type="match status" value="1"/>
</dbReference>
<dbReference type="AlphaFoldDB" id="A0A8J5KW67"/>
<comment type="similarity">
    <text evidence="1">Belongs to the sigma-70 factor family.</text>
</comment>
<dbReference type="EMBL" id="JACMSC010000012">
    <property type="protein sequence ID" value="KAG6495462.1"/>
    <property type="molecule type" value="Genomic_DNA"/>
</dbReference>
<feature type="domain" description="RNA polymerase sigma-70 region 2" evidence="3">
    <location>
        <begin position="219"/>
        <end position="289"/>
    </location>
</feature>
<evidence type="ECO:0000259" key="3">
    <source>
        <dbReference type="Pfam" id="PF04542"/>
    </source>
</evidence>
<sequence length="381" mass="43516">MDAFRLGLLSPSPSPVIPRTHLGSLGLNYVVAAQVPVFCFQILKAIPDKVLATANREYSKEREKHEFDQCLKYLKRQLLHEHDLWYLFPHNMEKHSLPVSVEVDAKVTSISGNNNTIPIEDTPHSGSGAPSDVLELSTKAMIASKRPVFLVDQSNISDIEFDKSHFFRFDLMRLEDVKERLRLQTKREPTLAEWAQAVGISCHGLQSCLSSGRHSRDKMISANLRLVVHVARQYEGKGLDLQDLLQEGSKGLMKSFEKFKPGAGSRFPTYAYWWIRHSIKKAIFQNSRTIRIPVEFWPYNFIHIKLHYQLSLQENAFAVLKNIKNARRLCIQEGHLPTNEEVAKRVGITVDKLESLLLNTRIPVSIEGRPWSDHDATFQVI</sequence>
<dbReference type="GO" id="GO:0003700">
    <property type="term" value="F:DNA-binding transcription factor activity"/>
    <property type="evidence" value="ECO:0007669"/>
    <property type="project" value="InterPro"/>
</dbReference>
<organism evidence="4 5">
    <name type="scientific">Zingiber officinale</name>
    <name type="common">Ginger</name>
    <name type="synonym">Amomum zingiber</name>
    <dbReference type="NCBI Taxonomy" id="94328"/>
    <lineage>
        <taxon>Eukaryota</taxon>
        <taxon>Viridiplantae</taxon>
        <taxon>Streptophyta</taxon>
        <taxon>Embryophyta</taxon>
        <taxon>Tracheophyta</taxon>
        <taxon>Spermatophyta</taxon>
        <taxon>Magnoliopsida</taxon>
        <taxon>Liliopsida</taxon>
        <taxon>Zingiberales</taxon>
        <taxon>Zingiberaceae</taxon>
        <taxon>Zingiber</taxon>
    </lineage>
</organism>
<dbReference type="InterPro" id="IPR007624">
    <property type="entry name" value="RNA_pol_sigma70_r3"/>
</dbReference>
<comment type="caution">
    <text evidence="4">The sequence shown here is derived from an EMBL/GenBank/DDBJ whole genome shotgun (WGS) entry which is preliminary data.</text>
</comment>
<dbReference type="Gene3D" id="1.20.120.1810">
    <property type="match status" value="1"/>
</dbReference>
<dbReference type="PANTHER" id="PTHR30603">
    <property type="entry name" value="RNA POLYMERASE SIGMA FACTOR RPO"/>
    <property type="match status" value="1"/>
</dbReference>
<name>A0A8J5KW67_ZINOF</name>
<proteinExistence type="inferred from homology"/>
<gene>
    <name evidence="4" type="ORF">ZIOFF_043287</name>
</gene>
<evidence type="ECO:0000313" key="4">
    <source>
        <dbReference type="EMBL" id="KAG6495462.1"/>
    </source>
</evidence>
<evidence type="ECO:0000256" key="1">
    <source>
        <dbReference type="ARBA" id="ARBA00007788"/>
    </source>
</evidence>
<dbReference type="SUPFAM" id="SSF88946">
    <property type="entry name" value="Sigma2 domain of RNA polymerase sigma factors"/>
    <property type="match status" value="1"/>
</dbReference>
<dbReference type="Pfam" id="PF04542">
    <property type="entry name" value="Sigma70_r2"/>
    <property type="match status" value="1"/>
</dbReference>
<evidence type="ECO:0000259" key="2">
    <source>
        <dbReference type="Pfam" id="PF04539"/>
    </source>
</evidence>
<dbReference type="Proteomes" id="UP000734854">
    <property type="component" value="Unassembled WGS sequence"/>
</dbReference>